<dbReference type="InterPro" id="IPR050188">
    <property type="entry name" value="RluA_PseudoU_synthase"/>
</dbReference>
<dbReference type="PANTHER" id="PTHR21600:SF89">
    <property type="entry name" value="RIBOSOMAL LARGE SUBUNIT PSEUDOURIDINE SYNTHASE A"/>
    <property type="match status" value="1"/>
</dbReference>
<dbReference type="RefSeq" id="WP_174404108.1">
    <property type="nucleotide sequence ID" value="NZ_BLVO01000005.1"/>
</dbReference>
<dbReference type="GO" id="GO:0003723">
    <property type="term" value="F:RNA binding"/>
    <property type="evidence" value="ECO:0007669"/>
    <property type="project" value="InterPro"/>
</dbReference>
<reference evidence="2 3" key="1">
    <citation type="submission" date="2020-05" db="EMBL/GenBank/DDBJ databases">
        <title>Draft genome sequence of Desulfovibrio sp. strain HN2T.</title>
        <authorList>
            <person name="Ueno A."/>
            <person name="Tamazawa S."/>
            <person name="Tamamura S."/>
            <person name="Murakami T."/>
            <person name="Kiyama T."/>
            <person name="Inomata H."/>
            <person name="Amano Y."/>
            <person name="Miyakawa K."/>
            <person name="Tamaki H."/>
            <person name="Naganuma T."/>
            <person name="Kaneko K."/>
        </authorList>
    </citation>
    <scope>NUCLEOTIDE SEQUENCE [LARGE SCALE GENOMIC DNA]</scope>
    <source>
        <strain evidence="2 3">HN2</strain>
    </source>
</reference>
<evidence type="ECO:0000259" key="1">
    <source>
        <dbReference type="Pfam" id="PF00849"/>
    </source>
</evidence>
<dbReference type="EMBL" id="BLVO01000005">
    <property type="protein sequence ID" value="GFM32402.1"/>
    <property type="molecule type" value="Genomic_DNA"/>
</dbReference>
<comment type="caution">
    <text evidence="2">The sequence shown here is derived from an EMBL/GenBank/DDBJ whole genome shotgun (WGS) entry which is preliminary data.</text>
</comment>
<organism evidence="2 3">
    <name type="scientific">Desulfovibrio subterraneus</name>
    <dbReference type="NCBI Taxonomy" id="2718620"/>
    <lineage>
        <taxon>Bacteria</taxon>
        <taxon>Pseudomonadati</taxon>
        <taxon>Thermodesulfobacteriota</taxon>
        <taxon>Desulfovibrionia</taxon>
        <taxon>Desulfovibrionales</taxon>
        <taxon>Desulfovibrionaceae</taxon>
        <taxon>Desulfovibrio</taxon>
    </lineage>
</organism>
<evidence type="ECO:0000313" key="2">
    <source>
        <dbReference type="EMBL" id="GFM32402.1"/>
    </source>
</evidence>
<dbReference type="InterPro" id="IPR006145">
    <property type="entry name" value="PsdUridine_synth_RsuA/RluA"/>
</dbReference>
<dbReference type="GO" id="GO:0009982">
    <property type="term" value="F:pseudouridine synthase activity"/>
    <property type="evidence" value="ECO:0007669"/>
    <property type="project" value="InterPro"/>
</dbReference>
<dbReference type="GO" id="GO:0140098">
    <property type="term" value="F:catalytic activity, acting on RNA"/>
    <property type="evidence" value="ECO:0007669"/>
    <property type="project" value="UniProtKB-ARBA"/>
</dbReference>
<dbReference type="Pfam" id="PF00849">
    <property type="entry name" value="PseudoU_synth_2"/>
    <property type="match status" value="1"/>
</dbReference>
<protein>
    <recommendedName>
        <fullName evidence="1">Pseudouridine synthase RsuA/RluA-like domain-containing protein</fullName>
    </recommendedName>
</protein>
<proteinExistence type="predicted"/>
<dbReference type="Gene3D" id="3.30.2350.10">
    <property type="entry name" value="Pseudouridine synthase"/>
    <property type="match status" value="1"/>
</dbReference>
<accession>A0A7J0BGU0</accession>
<name>A0A7J0BGU0_9BACT</name>
<dbReference type="PROSITE" id="PS01129">
    <property type="entry name" value="PSI_RLU"/>
    <property type="match status" value="1"/>
</dbReference>
<dbReference type="Proteomes" id="UP000503840">
    <property type="component" value="Unassembled WGS sequence"/>
</dbReference>
<dbReference type="InterPro" id="IPR020103">
    <property type="entry name" value="PsdUridine_synth_cat_dom_sf"/>
</dbReference>
<dbReference type="AlphaFoldDB" id="A0A7J0BGU0"/>
<evidence type="ECO:0000313" key="3">
    <source>
        <dbReference type="Proteomes" id="UP000503840"/>
    </source>
</evidence>
<dbReference type="SUPFAM" id="SSF55120">
    <property type="entry name" value="Pseudouridine synthase"/>
    <property type="match status" value="1"/>
</dbReference>
<dbReference type="CDD" id="cd02869">
    <property type="entry name" value="PseudoU_synth_RluA_like"/>
    <property type="match status" value="1"/>
</dbReference>
<dbReference type="InterPro" id="IPR006224">
    <property type="entry name" value="PsdUridine_synth_RluA-like_CS"/>
</dbReference>
<gene>
    <name evidence="2" type="ORF">DSM101010T_07670</name>
</gene>
<dbReference type="PANTHER" id="PTHR21600">
    <property type="entry name" value="MITOCHONDRIAL RNA PSEUDOURIDINE SYNTHASE"/>
    <property type="match status" value="1"/>
</dbReference>
<feature type="domain" description="Pseudouridine synthase RsuA/RluA-like" evidence="1">
    <location>
        <begin position="9"/>
        <end position="159"/>
    </location>
</feature>
<sequence>MEILYSDEHIVVVNKPGGLLSVPGVGPHKQDCAMNRVRALFPESVEIPVVHRLDQATAGLLVFGISAFAQRELSIQFAKRRVDKRYIAVLEGDVRGDSGEITLPTRLDIFNRPYQIYDPIHGKIGITEWGVLERRRGRTRVEFIPITGRTHQLRFHAAHKFGLGCPIVGDFLYGNAEDGDMLHLHAAYLRFCHPATEEEMAFCSVPEF</sequence>
<dbReference type="GO" id="GO:0000455">
    <property type="term" value="P:enzyme-directed rRNA pseudouridine synthesis"/>
    <property type="evidence" value="ECO:0007669"/>
    <property type="project" value="TreeGrafter"/>
</dbReference>
<keyword evidence="3" id="KW-1185">Reference proteome</keyword>